<sequence>MTAKGIMEKLSKERMTSFGRYPYKKEHVPVILDSIFQSELNKMHKAVPSITISIYSIK</sequence>
<dbReference type="HOGENOM" id="CLU_2982292_0_0_1"/>
<evidence type="ECO:0000313" key="2">
    <source>
        <dbReference type="Proteomes" id="UP000026961"/>
    </source>
</evidence>
<dbReference type="AlphaFoldDB" id="A0A0D9YF78"/>
<protein>
    <submittedName>
        <fullName evidence="1">Uncharacterized protein</fullName>
    </submittedName>
</protein>
<name>A0A0D9YF78_9ORYZ</name>
<dbReference type="Proteomes" id="UP000026961">
    <property type="component" value="Chromosome 1"/>
</dbReference>
<accession>A0A0D9YF78</accession>
<proteinExistence type="predicted"/>
<organism evidence="1">
    <name type="scientific">Oryza glumipatula</name>
    <dbReference type="NCBI Taxonomy" id="40148"/>
    <lineage>
        <taxon>Eukaryota</taxon>
        <taxon>Viridiplantae</taxon>
        <taxon>Streptophyta</taxon>
        <taxon>Embryophyta</taxon>
        <taxon>Tracheophyta</taxon>
        <taxon>Spermatophyta</taxon>
        <taxon>Magnoliopsida</taxon>
        <taxon>Liliopsida</taxon>
        <taxon>Poales</taxon>
        <taxon>Poaceae</taxon>
        <taxon>BOP clade</taxon>
        <taxon>Oryzoideae</taxon>
        <taxon>Oryzeae</taxon>
        <taxon>Oryzinae</taxon>
        <taxon>Oryza</taxon>
    </lineage>
</organism>
<dbReference type="Gramene" id="OGLUM01G35720.1">
    <property type="protein sequence ID" value="OGLUM01G35720.1"/>
    <property type="gene ID" value="OGLUM01G35720"/>
</dbReference>
<reference evidence="1" key="3">
    <citation type="submission" date="2018-05" db="EMBL/GenBank/DDBJ databases">
        <title>OgluRS3 (Oryza glumaepatula Reference Sequence Version 3).</title>
        <authorList>
            <person name="Zhang J."/>
            <person name="Kudrna D."/>
            <person name="Lee S."/>
            <person name="Talag J."/>
            <person name="Welchert J."/>
            <person name="Wing R.A."/>
        </authorList>
    </citation>
    <scope>NUCLEOTIDE SEQUENCE [LARGE SCALE GENOMIC DNA]</scope>
</reference>
<reference evidence="1" key="2">
    <citation type="submission" date="2015-04" db="UniProtKB">
        <authorList>
            <consortium name="EnsemblPlants"/>
        </authorList>
    </citation>
    <scope>IDENTIFICATION</scope>
</reference>
<keyword evidence="2" id="KW-1185">Reference proteome</keyword>
<dbReference type="EnsemblPlants" id="OGLUM01G35720.1">
    <property type="protein sequence ID" value="OGLUM01G35720.1"/>
    <property type="gene ID" value="OGLUM01G35720"/>
</dbReference>
<reference evidence="1" key="1">
    <citation type="submission" date="2013-08" db="EMBL/GenBank/DDBJ databases">
        <title>Oryza genome evolution.</title>
        <authorList>
            <person name="Wing R.A."/>
            <person name="Panaud O."/>
            <person name="Oliveira A.C."/>
        </authorList>
    </citation>
    <scope>NUCLEOTIDE SEQUENCE</scope>
</reference>
<evidence type="ECO:0000313" key="1">
    <source>
        <dbReference type="EnsemblPlants" id="OGLUM01G35720.1"/>
    </source>
</evidence>